<dbReference type="GO" id="GO:0004497">
    <property type="term" value="F:monooxygenase activity"/>
    <property type="evidence" value="ECO:0007669"/>
    <property type="project" value="UniProtKB-KW"/>
</dbReference>
<dbReference type="CDD" id="cd11031">
    <property type="entry name" value="Cyp158A-like"/>
    <property type="match status" value="1"/>
</dbReference>
<dbReference type="SUPFAM" id="SSF48264">
    <property type="entry name" value="Cytochrome P450"/>
    <property type="match status" value="1"/>
</dbReference>
<dbReference type="Pfam" id="PF00067">
    <property type="entry name" value="p450"/>
    <property type="match status" value="1"/>
</dbReference>
<dbReference type="Proteomes" id="UP000275401">
    <property type="component" value="Unassembled WGS sequence"/>
</dbReference>
<comment type="cofactor">
    <cofactor evidence="1">
        <name>heme</name>
        <dbReference type="ChEBI" id="CHEBI:30413"/>
    </cofactor>
</comment>
<dbReference type="InterPro" id="IPR036396">
    <property type="entry name" value="Cyt_P450_sf"/>
</dbReference>
<evidence type="ECO:0000256" key="2">
    <source>
        <dbReference type="ARBA" id="ARBA00010617"/>
    </source>
</evidence>
<sequence>MPTSRELPALTTEARPVLDPSPLRELRASAPVCRVRTPAGDEAWLVTRHAEVKKLLHDERLGRSHPSPETAPRYVKNSLLDLLVADDPQVAREAHARTRALFTPNFSAKRIRVLRPRIEEVASDLVEDFAARERPVDLHAYFSSPFSLRILCELIGVPDEGRERCAALLAGMGQIDTGQSTVTGPKALFGLLAGVSARKRVEPGDDVISRMCAAGLPDDHVGSLAAVLLFAGLESVATHIDLGVVLLSAHPEQRDAVLRDPALLTGTVEEVLRSAKRAGATLPRYASEDIEIAGVTIRAGELVLLDFALANFDEQAFSEPELFDITRSPNQHLTFGHGIWHCVGAPLARVELSTAFTTLFSRLPGLRPAVPLNELRTRGGELVGGLAELPVTW</sequence>
<dbReference type="EMBL" id="RIBZ01000063">
    <property type="protein sequence ID" value="RNG34925.1"/>
    <property type="molecule type" value="Genomic_DNA"/>
</dbReference>
<evidence type="ECO:0000256" key="7">
    <source>
        <dbReference type="ARBA" id="ARBA00023033"/>
    </source>
</evidence>
<keyword evidence="6" id="KW-0408">Iron</keyword>
<keyword evidence="9" id="KW-1185">Reference proteome</keyword>
<evidence type="ECO:0000256" key="5">
    <source>
        <dbReference type="ARBA" id="ARBA00023002"/>
    </source>
</evidence>
<accession>A0A3M8X2A3</accession>
<dbReference type="GO" id="GO:0005506">
    <property type="term" value="F:iron ion binding"/>
    <property type="evidence" value="ECO:0007669"/>
    <property type="project" value="InterPro"/>
</dbReference>
<evidence type="ECO:0000313" key="9">
    <source>
        <dbReference type="Proteomes" id="UP000275401"/>
    </source>
</evidence>
<dbReference type="GO" id="GO:0016705">
    <property type="term" value="F:oxidoreductase activity, acting on paired donors, with incorporation or reduction of molecular oxygen"/>
    <property type="evidence" value="ECO:0007669"/>
    <property type="project" value="InterPro"/>
</dbReference>
<comment type="similarity">
    <text evidence="2">Belongs to the cytochrome P450 family.</text>
</comment>
<dbReference type="RefSeq" id="WP_123098687.1">
    <property type="nucleotide sequence ID" value="NZ_RIBZ01000063.1"/>
</dbReference>
<dbReference type="PANTHER" id="PTHR46696:SF5">
    <property type="entry name" value="CYTOCHROME P450 BJ-1"/>
    <property type="match status" value="1"/>
</dbReference>
<dbReference type="GO" id="GO:0020037">
    <property type="term" value="F:heme binding"/>
    <property type="evidence" value="ECO:0007669"/>
    <property type="project" value="InterPro"/>
</dbReference>
<name>A0A3M8X2A3_9ACTN</name>
<dbReference type="Gene3D" id="1.10.630.10">
    <property type="entry name" value="Cytochrome P450"/>
    <property type="match status" value="1"/>
</dbReference>
<dbReference type="PANTHER" id="PTHR46696">
    <property type="entry name" value="P450, PUTATIVE (EUROFUNG)-RELATED"/>
    <property type="match status" value="1"/>
</dbReference>
<protein>
    <submittedName>
        <fullName evidence="8">Cytochrome P450</fullName>
    </submittedName>
</protein>
<gene>
    <name evidence="8" type="ORF">EEJ42_04385</name>
</gene>
<organism evidence="8 9">
    <name type="scientific">Streptomyces botrytidirepellens</name>
    <dbReference type="NCBI Taxonomy" id="2486417"/>
    <lineage>
        <taxon>Bacteria</taxon>
        <taxon>Bacillati</taxon>
        <taxon>Actinomycetota</taxon>
        <taxon>Actinomycetes</taxon>
        <taxon>Kitasatosporales</taxon>
        <taxon>Streptomycetaceae</taxon>
        <taxon>Streptomyces</taxon>
    </lineage>
</organism>
<evidence type="ECO:0000256" key="3">
    <source>
        <dbReference type="ARBA" id="ARBA00022617"/>
    </source>
</evidence>
<evidence type="ECO:0000256" key="1">
    <source>
        <dbReference type="ARBA" id="ARBA00001971"/>
    </source>
</evidence>
<evidence type="ECO:0000256" key="4">
    <source>
        <dbReference type="ARBA" id="ARBA00022723"/>
    </source>
</evidence>
<dbReference type="InterPro" id="IPR001128">
    <property type="entry name" value="Cyt_P450"/>
</dbReference>
<keyword evidence="4" id="KW-0479">Metal-binding</keyword>
<dbReference type="PRINTS" id="PR00359">
    <property type="entry name" value="BP450"/>
</dbReference>
<dbReference type="FunFam" id="1.10.630.10:FF:000018">
    <property type="entry name" value="Cytochrome P450 monooxygenase"/>
    <property type="match status" value="1"/>
</dbReference>
<keyword evidence="7" id="KW-0503">Monooxygenase</keyword>
<keyword evidence="3" id="KW-0349">Heme</keyword>
<dbReference type="InterPro" id="IPR002397">
    <property type="entry name" value="Cyt_P450_B"/>
</dbReference>
<dbReference type="AlphaFoldDB" id="A0A3M8X2A3"/>
<comment type="caution">
    <text evidence="8">The sequence shown here is derived from an EMBL/GenBank/DDBJ whole genome shotgun (WGS) entry which is preliminary data.</text>
</comment>
<proteinExistence type="inferred from homology"/>
<evidence type="ECO:0000313" key="8">
    <source>
        <dbReference type="EMBL" id="RNG34925.1"/>
    </source>
</evidence>
<keyword evidence="5" id="KW-0560">Oxidoreductase</keyword>
<evidence type="ECO:0000256" key="6">
    <source>
        <dbReference type="ARBA" id="ARBA00023004"/>
    </source>
</evidence>
<reference evidence="8 9" key="1">
    <citation type="submission" date="2018-11" db="EMBL/GenBank/DDBJ databases">
        <title>The Potential of Streptomyces as Biocontrol Agents against the Tomato grey mould, Botrytis cinerea (Gray mold) Frontiers in Microbiology.</title>
        <authorList>
            <person name="Li D."/>
        </authorList>
    </citation>
    <scope>NUCLEOTIDE SEQUENCE [LARGE SCALE GENOMIC DNA]</scope>
    <source>
        <strain evidence="8 9">NEAU-LD23</strain>
    </source>
</reference>